<protein>
    <recommendedName>
        <fullName evidence="5">Pentapeptide repeat-containing protein</fullName>
    </recommendedName>
</protein>
<keyword evidence="1" id="KW-0472">Membrane</keyword>
<name>A0A814P617_9BILA</name>
<organism evidence="2 4">
    <name type="scientific">Didymodactylos carnosus</name>
    <dbReference type="NCBI Taxonomy" id="1234261"/>
    <lineage>
        <taxon>Eukaryota</taxon>
        <taxon>Metazoa</taxon>
        <taxon>Spiralia</taxon>
        <taxon>Gnathifera</taxon>
        <taxon>Rotifera</taxon>
        <taxon>Eurotatoria</taxon>
        <taxon>Bdelloidea</taxon>
        <taxon>Philodinida</taxon>
        <taxon>Philodinidae</taxon>
        <taxon>Didymodactylos</taxon>
    </lineage>
</organism>
<dbReference type="InterPro" id="IPR001646">
    <property type="entry name" value="5peptide_repeat"/>
</dbReference>
<evidence type="ECO:0008006" key="5">
    <source>
        <dbReference type="Google" id="ProtNLM"/>
    </source>
</evidence>
<dbReference type="SUPFAM" id="SSF141571">
    <property type="entry name" value="Pentapeptide repeat-like"/>
    <property type="match status" value="1"/>
</dbReference>
<sequence length="606" mass="69185">MTDRCVLCNLMQKNVKNSRVDRTATLMEEYNIEQVIHIKGRENCLPDYLFKNPRQIDDELFDVDYGIGTEAVLPFTVPTAVQHTNTIQHSDHYQKWTKLILSASVPLMIGIFTVVTYIQQKEISERHRQEDAILANLTRAQDLKIANDTRLQEQILAYEQRLEDQRQAIDLHYQNIYGNYIEDISNVLYKQPMNQTIFASEENKMSYIRRKTLLTLREIDSERKSHLFIFLHENNLLPNKNSPNTTISLTDADLHGITIKSPITGPYHFDGLVLKSVNLVNASFMNCRFVNGVIFTESAMSHINFQGSIFRSIPEDVSIPGWDSNVDFGCIADDERTFIFDRVSLDYANFRNNELCGVMFQNVNLSYSNFTGAHLSWVEFTSKTELVHSDWFDADLEAVAYINSNLTGSTSLNLMDSGIQELSNVVLPNGTWQFINEILINGNAESDCWSFDGTVTGWKKYTGKPVIRPLDETATQYTNASVSMGECAFGQTRDDGYKLEQRINLTDYSLLINTGEVKYTLSAYFGGTGGVCQEEQALVFNPIFESAFLKNPYINASADEIRWEYAEVTGVLDVEQRDFRIHIFFGYKARACLIDNADFRLEPKVK</sequence>
<keyword evidence="4" id="KW-1185">Reference proteome</keyword>
<evidence type="ECO:0000313" key="2">
    <source>
        <dbReference type="EMBL" id="CAF1100391.1"/>
    </source>
</evidence>
<feature type="transmembrane region" description="Helical" evidence="1">
    <location>
        <begin position="99"/>
        <end position="118"/>
    </location>
</feature>
<dbReference type="Proteomes" id="UP000663829">
    <property type="component" value="Unassembled WGS sequence"/>
</dbReference>
<dbReference type="OrthoDB" id="10021266at2759"/>
<keyword evidence="1" id="KW-0812">Transmembrane</keyword>
<reference evidence="2" key="1">
    <citation type="submission" date="2021-02" db="EMBL/GenBank/DDBJ databases">
        <authorList>
            <person name="Nowell W R."/>
        </authorList>
    </citation>
    <scope>NUCLEOTIDE SEQUENCE</scope>
</reference>
<dbReference type="Pfam" id="PF00805">
    <property type="entry name" value="Pentapeptide"/>
    <property type="match status" value="1"/>
</dbReference>
<gene>
    <name evidence="2" type="ORF">GPM918_LOCUS18716</name>
    <name evidence="3" type="ORF">SRO942_LOCUS18713</name>
</gene>
<accession>A0A814P617</accession>
<evidence type="ECO:0000313" key="3">
    <source>
        <dbReference type="EMBL" id="CAF3865380.1"/>
    </source>
</evidence>
<comment type="caution">
    <text evidence="2">The sequence shown here is derived from an EMBL/GenBank/DDBJ whole genome shotgun (WGS) entry which is preliminary data.</text>
</comment>
<dbReference type="AlphaFoldDB" id="A0A814P617"/>
<evidence type="ECO:0000256" key="1">
    <source>
        <dbReference type="SAM" id="Phobius"/>
    </source>
</evidence>
<keyword evidence="1" id="KW-1133">Transmembrane helix</keyword>
<evidence type="ECO:0000313" key="4">
    <source>
        <dbReference type="Proteomes" id="UP000663829"/>
    </source>
</evidence>
<dbReference type="EMBL" id="CAJNOQ010005487">
    <property type="protein sequence ID" value="CAF1100391.1"/>
    <property type="molecule type" value="Genomic_DNA"/>
</dbReference>
<dbReference type="EMBL" id="CAJOBC010005487">
    <property type="protein sequence ID" value="CAF3865380.1"/>
    <property type="molecule type" value="Genomic_DNA"/>
</dbReference>
<dbReference type="Gene3D" id="2.160.20.80">
    <property type="entry name" value="E3 ubiquitin-protein ligase SopA"/>
    <property type="match status" value="1"/>
</dbReference>
<dbReference type="Proteomes" id="UP000681722">
    <property type="component" value="Unassembled WGS sequence"/>
</dbReference>
<proteinExistence type="predicted"/>